<comment type="caution">
    <text evidence="1">The sequence shown here is derived from an EMBL/GenBank/DDBJ whole genome shotgun (WGS) entry which is preliminary data.</text>
</comment>
<name>A0A7J8YJX2_GOSAI</name>
<organism evidence="1 2">
    <name type="scientific">Gossypium aridum</name>
    <name type="common">American cotton</name>
    <name type="synonym">Erioxylum aridum</name>
    <dbReference type="NCBI Taxonomy" id="34290"/>
    <lineage>
        <taxon>Eukaryota</taxon>
        <taxon>Viridiplantae</taxon>
        <taxon>Streptophyta</taxon>
        <taxon>Embryophyta</taxon>
        <taxon>Tracheophyta</taxon>
        <taxon>Spermatophyta</taxon>
        <taxon>Magnoliopsida</taxon>
        <taxon>eudicotyledons</taxon>
        <taxon>Gunneridae</taxon>
        <taxon>Pentapetalae</taxon>
        <taxon>rosids</taxon>
        <taxon>malvids</taxon>
        <taxon>Malvales</taxon>
        <taxon>Malvaceae</taxon>
        <taxon>Malvoideae</taxon>
        <taxon>Gossypium</taxon>
    </lineage>
</organism>
<proteinExistence type="predicted"/>
<evidence type="ECO:0000313" key="2">
    <source>
        <dbReference type="Proteomes" id="UP000593577"/>
    </source>
</evidence>
<accession>A0A7J8YJX2</accession>
<dbReference type="Proteomes" id="UP000593577">
    <property type="component" value="Unassembled WGS sequence"/>
</dbReference>
<sequence length="49" mass="5739">MIVTSQIMLNWSRHSVLITMLKCYVHLVQKLWASGLVCVRSIPRERQGR</sequence>
<evidence type="ECO:0000313" key="1">
    <source>
        <dbReference type="EMBL" id="MBA0699883.1"/>
    </source>
</evidence>
<protein>
    <submittedName>
        <fullName evidence="1">Uncharacterized protein</fullName>
    </submittedName>
</protein>
<gene>
    <name evidence="1" type="ORF">Goari_001485</name>
</gene>
<dbReference type="EMBL" id="JABFAA010000013">
    <property type="protein sequence ID" value="MBA0699883.1"/>
    <property type="molecule type" value="Genomic_DNA"/>
</dbReference>
<reference evidence="1 2" key="1">
    <citation type="journal article" date="2019" name="Genome Biol. Evol.">
        <title>Insights into the evolution of the New World diploid cottons (Gossypium, subgenus Houzingenia) based on genome sequencing.</title>
        <authorList>
            <person name="Grover C.E."/>
            <person name="Arick M.A. 2nd"/>
            <person name="Thrash A."/>
            <person name="Conover J.L."/>
            <person name="Sanders W.S."/>
            <person name="Peterson D.G."/>
            <person name="Frelichowski J.E."/>
            <person name="Scheffler J.A."/>
            <person name="Scheffler B.E."/>
            <person name="Wendel J.F."/>
        </authorList>
    </citation>
    <scope>NUCLEOTIDE SEQUENCE [LARGE SCALE GENOMIC DNA]</scope>
    <source>
        <strain evidence="1">185</strain>
        <tissue evidence="1">Leaf</tissue>
    </source>
</reference>
<keyword evidence="2" id="KW-1185">Reference proteome</keyword>
<dbReference type="AlphaFoldDB" id="A0A7J8YJX2"/>